<dbReference type="Proteomes" id="UP001496720">
    <property type="component" value="Unassembled WGS sequence"/>
</dbReference>
<evidence type="ECO:0000313" key="2">
    <source>
        <dbReference type="Proteomes" id="UP001496720"/>
    </source>
</evidence>
<keyword evidence="2" id="KW-1185">Reference proteome</keyword>
<name>A0ABV1T5M6_9ACTN</name>
<proteinExistence type="predicted"/>
<accession>A0ABV1T5M6</accession>
<organism evidence="1 2">
    <name type="scientific">Streptomyces violaceorubidus</name>
    <dbReference type="NCBI Taxonomy" id="284042"/>
    <lineage>
        <taxon>Bacteria</taxon>
        <taxon>Bacillati</taxon>
        <taxon>Actinomycetota</taxon>
        <taxon>Actinomycetes</taxon>
        <taxon>Kitasatosporales</taxon>
        <taxon>Streptomycetaceae</taxon>
        <taxon>Streptomyces</taxon>
    </lineage>
</organism>
<reference evidence="1 2" key="1">
    <citation type="submission" date="2024-06" db="EMBL/GenBank/DDBJ databases">
        <title>The Natural Products Discovery Center: Release of the First 8490 Sequenced Strains for Exploring Actinobacteria Biosynthetic Diversity.</title>
        <authorList>
            <person name="Kalkreuter E."/>
            <person name="Kautsar S.A."/>
            <person name="Yang D."/>
            <person name="Bader C.D."/>
            <person name="Teijaro C.N."/>
            <person name="Fluegel L."/>
            <person name="Davis C.M."/>
            <person name="Simpson J.R."/>
            <person name="Lauterbach L."/>
            <person name="Steele A.D."/>
            <person name="Gui C."/>
            <person name="Meng S."/>
            <person name="Li G."/>
            <person name="Viehrig K."/>
            <person name="Ye F."/>
            <person name="Su P."/>
            <person name="Kiefer A.F."/>
            <person name="Nichols A."/>
            <person name="Cepeda A.J."/>
            <person name="Yan W."/>
            <person name="Fan B."/>
            <person name="Jiang Y."/>
            <person name="Adhikari A."/>
            <person name="Zheng C.-J."/>
            <person name="Schuster L."/>
            <person name="Cowan T.M."/>
            <person name="Smanski M.J."/>
            <person name="Chevrette M.G."/>
            <person name="De Carvalho L.P.S."/>
            <person name="Shen B."/>
        </authorList>
    </citation>
    <scope>NUCLEOTIDE SEQUENCE [LARGE SCALE GENOMIC DNA]</scope>
    <source>
        <strain evidence="1 2">NPDC001615</strain>
    </source>
</reference>
<comment type="caution">
    <text evidence="1">The sequence shown here is derived from an EMBL/GenBank/DDBJ whole genome shotgun (WGS) entry which is preliminary data.</text>
</comment>
<gene>
    <name evidence="1" type="ORF">ABT188_32955</name>
</gene>
<evidence type="ECO:0000313" key="1">
    <source>
        <dbReference type="EMBL" id="MER6169303.1"/>
    </source>
</evidence>
<dbReference type="EMBL" id="JBEOZY010000063">
    <property type="protein sequence ID" value="MER6169303.1"/>
    <property type="molecule type" value="Genomic_DNA"/>
</dbReference>
<dbReference type="RefSeq" id="WP_352150482.1">
    <property type="nucleotide sequence ID" value="NZ_JBEOZY010000063.1"/>
</dbReference>
<protein>
    <submittedName>
        <fullName evidence="1">Uncharacterized protein</fullName>
    </submittedName>
</protein>
<sequence length="244" mass="25693">MQTAGSEPTVFTVDYPGARAEPHLADFVRANLPGLRHAELPLPKSLDAGDIVECRRLGHAALAGATGPVVLLAYCSGAAWGRYLIGTLPPGGVAPAFLSVNGSTLTQQEWFEEFVSLARRFAPADDLRAVAAEQAVTGLGSDLESRCAAARDALAVMRRELEKGLAQRLGLPLGRAALETLKVQSTWLSYLGACVVVATEPAEPVRGGERDLPGIRLDQGARVADWLRLQLAALSAPVSGRAHG</sequence>